<dbReference type="Pfam" id="PF01909">
    <property type="entry name" value="NTP_transf_2"/>
    <property type="match status" value="1"/>
</dbReference>
<dbReference type="InterPro" id="IPR043519">
    <property type="entry name" value="NT_sf"/>
</dbReference>
<name>A0AAN2K4G0_ENTAG</name>
<reference evidence="2" key="1">
    <citation type="submission" date="2022-05" db="EMBL/GenBank/DDBJ databases">
        <authorList>
            <person name="Pothier F. J."/>
        </authorList>
    </citation>
    <scope>NUCLEOTIDE SEQUENCE</scope>
    <source>
        <strain evidence="2">DAPP-PG734</strain>
    </source>
</reference>
<proteinExistence type="predicted"/>
<dbReference type="Proteomes" id="UP001158961">
    <property type="component" value="Chromosome"/>
</dbReference>
<evidence type="ECO:0000313" key="2">
    <source>
        <dbReference type="EMBL" id="CAH6158615.1"/>
    </source>
</evidence>
<dbReference type="SUPFAM" id="SSF81301">
    <property type="entry name" value="Nucleotidyltransferase"/>
    <property type="match status" value="1"/>
</dbReference>
<gene>
    <name evidence="2" type="ORF">DAPPPG734_01175</name>
</gene>
<accession>A0AAN2K4G0</accession>
<organism evidence="2 3">
    <name type="scientific">Enterobacter agglomerans</name>
    <name type="common">Erwinia herbicola</name>
    <name type="synonym">Pantoea agglomerans</name>
    <dbReference type="NCBI Taxonomy" id="549"/>
    <lineage>
        <taxon>Bacteria</taxon>
        <taxon>Pseudomonadati</taxon>
        <taxon>Pseudomonadota</taxon>
        <taxon>Gammaproteobacteria</taxon>
        <taxon>Enterobacterales</taxon>
        <taxon>Erwiniaceae</taxon>
        <taxon>Pantoea</taxon>
        <taxon>Pantoea agglomerans group</taxon>
    </lineage>
</organism>
<evidence type="ECO:0000313" key="3">
    <source>
        <dbReference type="Proteomes" id="UP001158961"/>
    </source>
</evidence>
<dbReference type="RefSeq" id="WP_031593037.1">
    <property type="nucleotide sequence ID" value="NZ_CP162620.1"/>
</dbReference>
<sequence>MAIDHNGFIALPETNKLQPEFRNIVAQVEAKLIQSFPELIHSLYLYGSVAEGRAKIGKSDLDMTVIFSVDPGEVAKVQLTEIQRKLEKNNPVVSKIDFDCGLLQQVVHPDNLLSWGYWLKHHCVCVYGEDLSQRFQSFKPSKEIAVAVNGDFLPVLEKLITQMQLSADENKKLQLQRAAARKAIRATNILRSEHDKQWPETLEEYRFTFNARYPALAKEMDYLLAISNTPQGNIADFKRRVMAFARWLNVTFHHGQGL</sequence>
<protein>
    <submittedName>
        <fullName evidence="2">Nucleotidyltransferase domain-containing protein</fullName>
    </submittedName>
</protein>
<dbReference type="EMBL" id="OW970315">
    <property type="protein sequence ID" value="CAH6158615.1"/>
    <property type="molecule type" value="Genomic_DNA"/>
</dbReference>
<feature type="domain" description="Polymerase nucleotidyl transferase" evidence="1">
    <location>
        <begin position="34"/>
        <end position="92"/>
    </location>
</feature>
<dbReference type="Gene3D" id="3.30.460.10">
    <property type="entry name" value="Beta Polymerase, domain 2"/>
    <property type="match status" value="1"/>
</dbReference>
<dbReference type="GO" id="GO:0016779">
    <property type="term" value="F:nucleotidyltransferase activity"/>
    <property type="evidence" value="ECO:0007669"/>
    <property type="project" value="InterPro"/>
</dbReference>
<dbReference type="CDD" id="cd05403">
    <property type="entry name" value="NT_KNTase_like"/>
    <property type="match status" value="1"/>
</dbReference>
<evidence type="ECO:0000259" key="1">
    <source>
        <dbReference type="Pfam" id="PF01909"/>
    </source>
</evidence>
<dbReference type="AlphaFoldDB" id="A0AAN2K4G0"/>
<dbReference type="InterPro" id="IPR002934">
    <property type="entry name" value="Polymerase_NTP_transf_dom"/>
</dbReference>